<gene>
    <name evidence="2" type="ORF">ACFO3I_16540</name>
</gene>
<dbReference type="Proteomes" id="UP001595962">
    <property type="component" value="Unassembled WGS sequence"/>
</dbReference>
<evidence type="ECO:0000259" key="1">
    <source>
        <dbReference type="Pfam" id="PF07238"/>
    </source>
</evidence>
<sequence length="210" mass="23637">MSRDRGLSSDELGYFAEIFSSDEKIEVSGPSHISHMLSVTSEVPQLISTLLGKASFTLLAEVGPYKLWFPLEISLNEAGEPLPVLGIPEVEDHSGQQRSWRLMHPKDLQLNDASLANNVSIQSVSSTGLALHCDSQATASLLAAQKQLHLRLPDGQKIQLQIEAVRQDRQLLATRIHATKANRERLRQYLFQNHRQYYQELYRDSESFGQ</sequence>
<organism evidence="2 3">
    <name type="scientific">Rheinheimera marina</name>
    <dbReference type="NCBI Taxonomy" id="1774958"/>
    <lineage>
        <taxon>Bacteria</taxon>
        <taxon>Pseudomonadati</taxon>
        <taxon>Pseudomonadota</taxon>
        <taxon>Gammaproteobacteria</taxon>
        <taxon>Chromatiales</taxon>
        <taxon>Chromatiaceae</taxon>
        <taxon>Rheinheimera</taxon>
    </lineage>
</organism>
<feature type="domain" description="PilZ" evidence="1">
    <location>
        <begin position="113"/>
        <end position="192"/>
    </location>
</feature>
<dbReference type="EMBL" id="JBHSGB010000017">
    <property type="protein sequence ID" value="MFC4656629.1"/>
    <property type="molecule type" value="Genomic_DNA"/>
</dbReference>
<evidence type="ECO:0000313" key="2">
    <source>
        <dbReference type="EMBL" id="MFC4656629.1"/>
    </source>
</evidence>
<keyword evidence="3" id="KW-1185">Reference proteome</keyword>
<evidence type="ECO:0000313" key="3">
    <source>
        <dbReference type="Proteomes" id="UP001595962"/>
    </source>
</evidence>
<dbReference type="Pfam" id="PF07238">
    <property type="entry name" value="PilZ"/>
    <property type="match status" value="1"/>
</dbReference>
<dbReference type="RefSeq" id="WP_377335868.1">
    <property type="nucleotide sequence ID" value="NZ_JBHSGB010000017.1"/>
</dbReference>
<accession>A0ABV9JQZ2</accession>
<name>A0ABV9JQZ2_9GAMM</name>
<dbReference type="InterPro" id="IPR009875">
    <property type="entry name" value="PilZ_domain"/>
</dbReference>
<protein>
    <submittedName>
        <fullName evidence="2">PilZ domain-containing protein</fullName>
    </submittedName>
</protein>
<proteinExistence type="predicted"/>
<reference evidence="3" key="1">
    <citation type="journal article" date="2019" name="Int. J. Syst. Evol. Microbiol.">
        <title>The Global Catalogue of Microorganisms (GCM) 10K type strain sequencing project: providing services to taxonomists for standard genome sequencing and annotation.</title>
        <authorList>
            <consortium name="The Broad Institute Genomics Platform"/>
            <consortium name="The Broad Institute Genome Sequencing Center for Infectious Disease"/>
            <person name="Wu L."/>
            <person name="Ma J."/>
        </authorList>
    </citation>
    <scope>NUCLEOTIDE SEQUENCE [LARGE SCALE GENOMIC DNA]</scope>
    <source>
        <strain evidence="3">DT28</strain>
    </source>
</reference>
<comment type="caution">
    <text evidence="2">The sequence shown here is derived from an EMBL/GenBank/DDBJ whole genome shotgun (WGS) entry which is preliminary data.</text>
</comment>